<dbReference type="RefSeq" id="WP_111242621.1">
    <property type="nucleotide sequence ID" value="NZ_AP023358.1"/>
</dbReference>
<accession>A0A2W2DNB9</accession>
<dbReference type="EMBL" id="POTX01000036">
    <property type="protein sequence ID" value="PZF98646.1"/>
    <property type="molecule type" value="Genomic_DNA"/>
</dbReference>
<comment type="caution">
    <text evidence="1">The sequence shown here is derived from an EMBL/GenBank/DDBJ whole genome shotgun (WGS) entry which is preliminary data.</text>
</comment>
<dbReference type="AlphaFoldDB" id="A0A2W2DNB9"/>
<sequence length="178" mass="17564">MGLVIQVTNLFLSMVAWEPSAVTGASRTTSGCAAGLFFGFRAGLDVVGAGFSGAGFAVGSGVPAFGRSGSGVRVVGRAGAGVTDGVGATVRPGVGPGRACHSGSGTAGVKKGWLTGGRSLSAQPALGGSTGCVVAAAEAEMARVTTLSAPPNRMDLFMIFRLLWEAEADSALCPIVET</sequence>
<gene>
    <name evidence="1" type="ORF">C1I93_08145</name>
</gene>
<dbReference type="Proteomes" id="UP000248627">
    <property type="component" value="Unassembled WGS sequence"/>
</dbReference>
<name>A0A2W2DNB9_9ACTN</name>
<reference evidence="1 2" key="1">
    <citation type="submission" date="2018-01" db="EMBL/GenBank/DDBJ databases">
        <title>Draft genome sequence of Jishengella endophytica.</title>
        <authorList>
            <person name="Sahin N."/>
            <person name="Ay H."/>
            <person name="Saygin H."/>
        </authorList>
    </citation>
    <scope>NUCLEOTIDE SEQUENCE [LARGE SCALE GENOMIC DNA]</scope>
    <source>
        <strain evidence="1 2">DSM 45430</strain>
    </source>
</reference>
<organism evidence="1 2">
    <name type="scientific">Micromonospora endophytica</name>
    <dbReference type="NCBI Taxonomy" id="515350"/>
    <lineage>
        <taxon>Bacteria</taxon>
        <taxon>Bacillati</taxon>
        <taxon>Actinomycetota</taxon>
        <taxon>Actinomycetes</taxon>
        <taxon>Micromonosporales</taxon>
        <taxon>Micromonosporaceae</taxon>
        <taxon>Micromonospora</taxon>
    </lineage>
</organism>
<protein>
    <submittedName>
        <fullName evidence="1">Uncharacterized protein</fullName>
    </submittedName>
</protein>
<evidence type="ECO:0000313" key="2">
    <source>
        <dbReference type="Proteomes" id="UP000248627"/>
    </source>
</evidence>
<evidence type="ECO:0000313" key="1">
    <source>
        <dbReference type="EMBL" id="PZF98646.1"/>
    </source>
</evidence>
<keyword evidence="2" id="KW-1185">Reference proteome</keyword>
<proteinExistence type="predicted"/>